<evidence type="ECO:0008006" key="4">
    <source>
        <dbReference type="Google" id="ProtNLM"/>
    </source>
</evidence>
<accession>A0A381RYG0</accession>
<gene>
    <name evidence="3" type="ORF">METZ01_LOCUS49736</name>
</gene>
<dbReference type="InterPro" id="IPR028098">
    <property type="entry name" value="Glyco_trans_4-like_N"/>
</dbReference>
<feature type="domain" description="Glycosyltransferase subfamily 4-like N-terminal" evidence="2">
    <location>
        <begin position="20"/>
        <end position="175"/>
    </location>
</feature>
<name>A0A381RYG0_9ZZZZ</name>
<dbReference type="AlphaFoldDB" id="A0A381RYG0"/>
<dbReference type="InterPro" id="IPR001296">
    <property type="entry name" value="Glyco_trans_1"/>
</dbReference>
<evidence type="ECO:0000259" key="1">
    <source>
        <dbReference type="Pfam" id="PF00534"/>
    </source>
</evidence>
<dbReference type="Pfam" id="PF00534">
    <property type="entry name" value="Glycos_transf_1"/>
    <property type="match status" value="1"/>
</dbReference>
<dbReference type="CDD" id="cd03808">
    <property type="entry name" value="GT4_CapM-like"/>
    <property type="match status" value="1"/>
</dbReference>
<proteinExistence type="predicted"/>
<organism evidence="3">
    <name type="scientific">marine metagenome</name>
    <dbReference type="NCBI Taxonomy" id="408172"/>
    <lineage>
        <taxon>unclassified sequences</taxon>
        <taxon>metagenomes</taxon>
        <taxon>ecological metagenomes</taxon>
    </lineage>
</organism>
<dbReference type="PANTHER" id="PTHR12526">
    <property type="entry name" value="GLYCOSYLTRANSFERASE"/>
    <property type="match status" value="1"/>
</dbReference>
<evidence type="ECO:0000313" key="3">
    <source>
        <dbReference type="EMBL" id="SUZ96882.1"/>
    </source>
</evidence>
<dbReference type="GO" id="GO:0016757">
    <property type="term" value="F:glycosyltransferase activity"/>
    <property type="evidence" value="ECO:0007669"/>
    <property type="project" value="InterPro"/>
</dbReference>
<dbReference type="Pfam" id="PF13439">
    <property type="entry name" value="Glyco_transf_4"/>
    <property type="match status" value="1"/>
</dbReference>
<sequence>MKICQLCAVDFTLKRLIIPLVDAQLNQGHFVKSVCSFGGHLDDLKRKGYKIEVIPIERNLSPVKGLVSIWRLFLFFRRESFDVVHVHTPVAAFLARIAAFFARVPLVVYTAHGFYFHDEMPALKRLIFISAEIAMRPLTDLLFTQSQEDAVNAASLKIMNKKRIFYIGNGVDTKRFNPAVKYNIEDLNLPKDKVVIGMVSRLVQEKGIVEFLDAAKKLALDYSHVYFLLVGSRLPSDYDSSVDSAIQDAETVLGNRLILAGEREDIPGLLASMDIFCLPSWREGMPRSIIEAMMMELPVVATNIRGSREEVVEGETGFLVPVKNVNRLHEKLEYLVNNPEIRKRIGRSGRSRAMRLYDEDVVINRQLELISKYTIND</sequence>
<reference evidence="3" key="1">
    <citation type="submission" date="2018-05" db="EMBL/GenBank/DDBJ databases">
        <authorList>
            <person name="Lanie J.A."/>
            <person name="Ng W.-L."/>
            <person name="Kazmierczak K.M."/>
            <person name="Andrzejewski T.M."/>
            <person name="Davidsen T.M."/>
            <person name="Wayne K.J."/>
            <person name="Tettelin H."/>
            <person name="Glass J.I."/>
            <person name="Rusch D."/>
            <person name="Podicherti R."/>
            <person name="Tsui H.-C.T."/>
            <person name="Winkler M.E."/>
        </authorList>
    </citation>
    <scope>NUCLEOTIDE SEQUENCE</scope>
</reference>
<evidence type="ECO:0000259" key="2">
    <source>
        <dbReference type="Pfam" id="PF13439"/>
    </source>
</evidence>
<protein>
    <recommendedName>
        <fullName evidence="4">Glycosyltransferase subfamily 4-like N-terminal domain-containing protein</fullName>
    </recommendedName>
</protein>
<dbReference type="EMBL" id="UINC01002457">
    <property type="protein sequence ID" value="SUZ96882.1"/>
    <property type="molecule type" value="Genomic_DNA"/>
</dbReference>
<dbReference type="Gene3D" id="3.40.50.2000">
    <property type="entry name" value="Glycogen Phosphorylase B"/>
    <property type="match status" value="2"/>
</dbReference>
<feature type="domain" description="Glycosyl transferase family 1" evidence="1">
    <location>
        <begin position="184"/>
        <end position="351"/>
    </location>
</feature>
<dbReference type="SUPFAM" id="SSF53756">
    <property type="entry name" value="UDP-Glycosyltransferase/glycogen phosphorylase"/>
    <property type="match status" value="1"/>
</dbReference>